<evidence type="ECO:0000313" key="2">
    <source>
        <dbReference type="Proteomes" id="UP000244248"/>
    </source>
</evidence>
<dbReference type="EMBL" id="QANS01000012">
    <property type="protein sequence ID" value="PTU27732.1"/>
    <property type="molecule type" value="Genomic_DNA"/>
</dbReference>
<dbReference type="Proteomes" id="UP000244248">
    <property type="component" value="Unassembled WGS sequence"/>
</dbReference>
<organism evidence="1 2">
    <name type="scientific">Stenotrophobium rhamnosiphilum</name>
    <dbReference type="NCBI Taxonomy" id="2029166"/>
    <lineage>
        <taxon>Bacteria</taxon>
        <taxon>Pseudomonadati</taxon>
        <taxon>Pseudomonadota</taxon>
        <taxon>Gammaproteobacteria</taxon>
        <taxon>Nevskiales</taxon>
        <taxon>Nevskiaceae</taxon>
        <taxon>Stenotrophobium</taxon>
    </lineage>
</organism>
<sequence>MDPPKDAVKKAIAQGQALIKSGKSKSEASQAMYALLKDEPREVTVAAFVTGASLTEKGALTYWYNCKRRAEKQVSPK</sequence>
<name>A0A2T5MB36_9GAMM</name>
<reference evidence="1 2" key="1">
    <citation type="submission" date="2018-04" db="EMBL/GenBank/DDBJ databases">
        <title>Novel species isolated from glacier.</title>
        <authorList>
            <person name="Liu Q."/>
            <person name="Xin Y.-H."/>
        </authorList>
    </citation>
    <scope>NUCLEOTIDE SEQUENCE [LARGE SCALE GENOMIC DNA]</scope>
    <source>
        <strain evidence="1 2">GT1R17</strain>
    </source>
</reference>
<evidence type="ECO:0000313" key="1">
    <source>
        <dbReference type="EMBL" id="PTU27732.1"/>
    </source>
</evidence>
<gene>
    <name evidence="1" type="ORF">CJD38_18115</name>
</gene>
<accession>A0A2T5MB36</accession>
<proteinExistence type="predicted"/>
<comment type="caution">
    <text evidence="1">The sequence shown here is derived from an EMBL/GenBank/DDBJ whole genome shotgun (WGS) entry which is preliminary data.</text>
</comment>
<evidence type="ECO:0008006" key="3">
    <source>
        <dbReference type="Google" id="ProtNLM"/>
    </source>
</evidence>
<keyword evidence="2" id="KW-1185">Reference proteome</keyword>
<dbReference type="AlphaFoldDB" id="A0A2T5MB36"/>
<protein>
    <recommendedName>
        <fullName evidence="3">KfrA N-terminal DNA-binding domain-containing protein</fullName>
    </recommendedName>
</protein>